<dbReference type="EMBL" id="HBEO01020276">
    <property type="protein sequence ID" value="CAD8490085.1"/>
    <property type="molecule type" value="Transcribed_RNA"/>
</dbReference>
<name>A0A7S0EN92_9CRYP</name>
<organism evidence="2">
    <name type="scientific">Hanusia phi</name>
    <dbReference type="NCBI Taxonomy" id="3032"/>
    <lineage>
        <taxon>Eukaryota</taxon>
        <taxon>Cryptophyceae</taxon>
        <taxon>Pyrenomonadales</taxon>
        <taxon>Geminigeraceae</taxon>
        <taxon>Hanusia</taxon>
    </lineage>
</organism>
<feature type="compositionally biased region" description="Basic and acidic residues" evidence="1">
    <location>
        <begin position="150"/>
        <end position="164"/>
    </location>
</feature>
<dbReference type="AlphaFoldDB" id="A0A7S0EN92"/>
<evidence type="ECO:0000313" key="2">
    <source>
        <dbReference type="EMBL" id="CAD8490085.1"/>
    </source>
</evidence>
<accession>A0A7S0EN92</accession>
<feature type="region of interest" description="Disordered" evidence="1">
    <location>
        <begin position="137"/>
        <end position="166"/>
    </location>
</feature>
<reference evidence="2" key="1">
    <citation type="submission" date="2021-01" db="EMBL/GenBank/DDBJ databases">
        <authorList>
            <person name="Corre E."/>
            <person name="Pelletier E."/>
            <person name="Niang G."/>
            <person name="Scheremetjew M."/>
            <person name="Finn R."/>
            <person name="Kale V."/>
            <person name="Holt S."/>
            <person name="Cochrane G."/>
            <person name="Meng A."/>
            <person name="Brown T."/>
            <person name="Cohen L."/>
        </authorList>
    </citation>
    <scope>NUCLEOTIDE SEQUENCE</scope>
    <source>
        <strain evidence="2">CCMP325</strain>
    </source>
</reference>
<evidence type="ECO:0000256" key="1">
    <source>
        <dbReference type="SAM" id="MobiDB-lite"/>
    </source>
</evidence>
<feature type="region of interest" description="Disordered" evidence="1">
    <location>
        <begin position="108"/>
        <end position="127"/>
    </location>
</feature>
<gene>
    <name evidence="2" type="ORF">HPHI1048_LOCUS13714</name>
</gene>
<proteinExistence type="predicted"/>
<protein>
    <submittedName>
        <fullName evidence="2">Uncharacterized protein</fullName>
    </submittedName>
</protein>
<sequence length="302" mass="34335">MPHAALRVLLHSNPPLLELLFFGPVETHTLDTLSSKTTQCLKRFLEQEVQVDHQHVNSPIVVSILRFHLSTSSHLELLDLWNILHVHWLDTIELQGWKVSSISMRDGSAEAQSDERNAPHHLSSSALLQKASLPASATYEESTADESEEKVEASLKQEAQEDSRASGLPLPKVVEQLVKEGTSLQWNSSSGTFVVVDGERFEERFKQLRKVRQKQKEGSRERPFSRMHNFYVLEFGDRWAKTGSIFRPKSPEFVPKVELWGDGESQGKKHFNGTVQPHCQMHDCGVQLLAELMLRSRKDQVQ</sequence>